<dbReference type="Gene3D" id="3.20.20.140">
    <property type="entry name" value="Metal-dependent hydrolases"/>
    <property type="match status" value="3"/>
</dbReference>
<evidence type="ECO:0000259" key="2">
    <source>
        <dbReference type="Pfam" id="PF01979"/>
    </source>
</evidence>
<reference evidence="3 4" key="1">
    <citation type="journal article" date="2013" name="Genome Biol.">
        <title>Genome of Acanthamoeba castellanii highlights extensive lateral gene transfer and early evolution of tyrosine kinase signaling.</title>
        <authorList>
            <person name="Clarke M."/>
            <person name="Lohan A.J."/>
            <person name="Liu B."/>
            <person name="Lagkouvardos I."/>
            <person name="Roy S."/>
            <person name="Zafar N."/>
            <person name="Bertelli C."/>
            <person name="Schilde C."/>
            <person name="Kianianmomeni A."/>
            <person name="Burglin T.R."/>
            <person name="Frech C."/>
            <person name="Turcotte B."/>
            <person name="Kopec K.O."/>
            <person name="Synnott J.M."/>
            <person name="Choo C."/>
            <person name="Paponov I."/>
            <person name="Finkler A."/>
            <person name="Soon Heng Tan C."/>
            <person name="Hutchins A.P."/>
            <person name="Weinmeier T."/>
            <person name="Rattei T."/>
            <person name="Chu J.S."/>
            <person name="Gimenez G."/>
            <person name="Irimia M."/>
            <person name="Rigden D.J."/>
            <person name="Fitzpatrick D.A."/>
            <person name="Lorenzo-Morales J."/>
            <person name="Bateman A."/>
            <person name="Chiu C.H."/>
            <person name="Tang P."/>
            <person name="Hegemann P."/>
            <person name="Fromm H."/>
            <person name="Raoult D."/>
            <person name="Greub G."/>
            <person name="Miranda-Saavedra D."/>
            <person name="Chen N."/>
            <person name="Nash P."/>
            <person name="Ginger M.L."/>
            <person name="Horn M."/>
            <person name="Schaap P."/>
            <person name="Caler L."/>
            <person name="Loftus B."/>
        </authorList>
    </citation>
    <scope>NUCLEOTIDE SEQUENCE [LARGE SCALE GENOMIC DNA]</scope>
    <source>
        <strain evidence="3 4">Neff</strain>
    </source>
</reference>
<dbReference type="KEGG" id="acan:ACA1_165810"/>
<dbReference type="GO" id="GO:0016810">
    <property type="term" value="F:hydrolase activity, acting on carbon-nitrogen (but not peptide) bonds"/>
    <property type="evidence" value="ECO:0007669"/>
    <property type="project" value="InterPro"/>
</dbReference>
<keyword evidence="1" id="KW-0812">Transmembrane</keyword>
<dbReference type="STRING" id="1257118.L8HGR3"/>
<evidence type="ECO:0000313" key="4">
    <source>
        <dbReference type="Proteomes" id="UP000011083"/>
    </source>
</evidence>
<keyword evidence="4" id="KW-1185">Reference proteome</keyword>
<accession>L8HGR3</accession>
<dbReference type="OMA" id="ATIWIGE"/>
<dbReference type="SUPFAM" id="SSF51556">
    <property type="entry name" value="Metallo-dependent hydrolases"/>
    <property type="match status" value="2"/>
</dbReference>
<dbReference type="EMBL" id="KB007830">
    <property type="protein sequence ID" value="ELR24360.1"/>
    <property type="molecule type" value="Genomic_DNA"/>
</dbReference>
<dbReference type="RefSeq" id="XP_004354057.1">
    <property type="nucleotide sequence ID" value="XM_004354005.1"/>
</dbReference>
<dbReference type="InterPro" id="IPR006680">
    <property type="entry name" value="Amidohydro-rel"/>
</dbReference>
<dbReference type="VEuPathDB" id="AmoebaDB:ACA1_165810"/>
<dbReference type="PANTHER" id="PTHR43135">
    <property type="entry name" value="ALPHA-D-RIBOSE 1-METHYLPHOSPHONATE 5-TRIPHOSPHATE DIPHOSPHATASE"/>
    <property type="match status" value="1"/>
</dbReference>
<organism evidence="3 4">
    <name type="scientific">Acanthamoeba castellanii (strain ATCC 30010 / Neff)</name>
    <dbReference type="NCBI Taxonomy" id="1257118"/>
    <lineage>
        <taxon>Eukaryota</taxon>
        <taxon>Amoebozoa</taxon>
        <taxon>Discosea</taxon>
        <taxon>Longamoebia</taxon>
        <taxon>Centramoebida</taxon>
        <taxon>Acanthamoebidae</taxon>
        <taxon>Acanthamoeba</taxon>
    </lineage>
</organism>
<keyword evidence="3" id="KW-0378">Hydrolase</keyword>
<dbReference type="AlphaFoldDB" id="L8HGR3"/>
<dbReference type="OrthoDB" id="10258955at2759"/>
<dbReference type="SUPFAM" id="SSF51338">
    <property type="entry name" value="Composite domain of metallo-dependent hydrolases"/>
    <property type="match status" value="2"/>
</dbReference>
<dbReference type="InterPro" id="IPR011059">
    <property type="entry name" value="Metal-dep_hydrolase_composite"/>
</dbReference>
<feature type="domain" description="Amidohydrolase-related" evidence="2">
    <location>
        <begin position="372"/>
        <end position="453"/>
    </location>
</feature>
<dbReference type="Pfam" id="PF01979">
    <property type="entry name" value="Amidohydro_1"/>
    <property type="match status" value="1"/>
</dbReference>
<name>L8HGR3_ACACF</name>
<dbReference type="InterPro" id="IPR032466">
    <property type="entry name" value="Metal_Hydrolase"/>
</dbReference>
<keyword evidence="1" id="KW-0472">Membrane</keyword>
<evidence type="ECO:0000313" key="3">
    <source>
        <dbReference type="EMBL" id="ELR24360.1"/>
    </source>
</evidence>
<dbReference type="PANTHER" id="PTHR43135:SF3">
    <property type="entry name" value="ALPHA-D-RIBOSE 1-METHYLPHOSPHONATE 5-TRIPHOSPHATE DIPHOSPHATASE"/>
    <property type="match status" value="1"/>
</dbReference>
<feature type="transmembrane region" description="Helical" evidence="1">
    <location>
        <begin position="28"/>
        <end position="52"/>
    </location>
</feature>
<dbReference type="Proteomes" id="UP000011083">
    <property type="component" value="Unassembled WGS sequence"/>
</dbReference>
<evidence type="ECO:0000256" key="1">
    <source>
        <dbReference type="SAM" id="Phobius"/>
    </source>
</evidence>
<proteinExistence type="predicted"/>
<sequence>MSNWFGSYDEIGGSGSVSPVPWWKRPRVWAVVAVAVAVLAVIAGAAGLGSFLGSSDDDGPSSPFLGCPPSRLQYSPFYAGAHNSPQLLAELSTPKKAERQRTFIANGTVWTMSSSTRDPLVPTPTAGDVSRHPNTSVGVDVIVENGVIHQIGRNLDRAGATLIIDAQGRHVTPGLVDMHSHLGVYSFPEDAHATQDGNEMTGPTLPQLRALDALDPEDPAIPLILGGGVTTALVLPGSANVMGGEAAYVKLKSSKNVHDMLIPGAPRALKMACGENPKRVYGGQGRIPSSRMGIGLVLRQKLIQAAQLRQSQEQWDCMSEAQRAVTPRPFDLDLEPLVALLRGDINLNVHCYETQDIATMMEGYDGSVHGPRVLHEAGVNVVLKSDHPVIFGRWLMYEAARAHYYGLDAWTAIASVTRNPANSIGLGHRVGTIEDGKDGDLVIWDRHPLQVDAQAFKVLIEGHLAADNSAFASAVVPPPPAGNATLQPTGPSACQNVSSSSYAITDVTVYTMDAANRVIAGGNVVVQDGVVQCVGTAAECPVPAGGAVDVYSLPGGQVMPGLVNVGTSLALYEVDSESGSADGAIFPSFSQHVRAADGVRLNMYHKKHLRAAWAGGVTTLITPPWGPGLVLGLSAAFSTTPAAVTIDDALIGTNGGSAALHLSLGDATKGGGDTSSISGQVSQLRAIFASAQQANVNSTDPFARALRGELVVVIAATQADDMASAVRLKQEFGFDLVILGGVEAELIAAQLASANVSVVLNPARSPPNTFSTWHAMRKTAAYLNSQGVRVGLAVSDPGNVRNLRWEAGASLTDEVTPAFDKVAAIASVTTNIARMFRLEAGVGSITANGPANLVAFTGEPLSFAGRIALVAAGSLVECSPDQF</sequence>
<dbReference type="GeneID" id="14925383"/>
<protein>
    <submittedName>
        <fullName evidence="3">Amidohydrolase domain containing protein</fullName>
    </submittedName>
</protein>
<dbReference type="InterPro" id="IPR051781">
    <property type="entry name" value="Metallo-dep_Hydrolase"/>
</dbReference>
<gene>
    <name evidence="3" type="ORF">ACA1_165810</name>
</gene>
<keyword evidence="1" id="KW-1133">Transmembrane helix</keyword>